<reference evidence="4 5" key="1">
    <citation type="submission" date="2016-11" db="EMBL/GenBank/DDBJ databases">
        <authorList>
            <person name="Jaros S."/>
            <person name="Januszkiewicz K."/>
            <person name="Wedrychowicz H."/>
        </authorList>
    </citation>
    <scope>NUCLEOTIDE SEQUENCE [LARGE SCALE GENOMIC DNA]</scope>
    <source>
        <strain evidence="4 5">CGMCC 4.5723</strain>
    </source>
</reference>
<evidence type="ECO:0000259" key="2">
    <source>
        <dbReference type="Pfam" id="PF01370"/>
    </source>
</evidence>
<dbReference type="PANTHER" id="PTHR11092">
    <property type="entry name" value="SUGAR NUCLEOTIDE EPIMERASE RELATED"/>
    <property type="match status" value="1"/>
</dbReference>
<dbReference type="PANTHER" id="PTHR11092:SF0">
    <property type="entry name" value="EPIMERASE FAMILY PROTEIN SDR39U1"/>
    <property type="match status" value="1"/>
</dbReference>
<sequence length="310" mass="33185">MKVAITGTSGLVGAVLVEALLAEGHRVVRMVRHAPRPVYRSRLEEAEWRPEQGRVDTVALHGADAVVHLAGAPLSQAPWPRGRREALRRARVRGTRTLVRAMAGMDRPPPRLLSASGMQFYGDSGGRVVTEDDGAGSGFLARVCEDWEEAAAPAAAAGIATAHLRLAVLLDRSGGYLRSVLPLYRAGLGGRIGSGSQYMTWISMDDAVGAIRFLLDRPDLTGPVNLCAPEPVSNADFTEALARALDRRAVLRVPETALRVTLGDYAQETALLDLRGRPERLITEGYSFTLPTIDSALSDILARPLPSAGA</sequence>
<evidence type="ECO:0000313" key="4">
    <source>
        <dbReference type="EMBL" id="SHK30160.1"/>
    </source>
</evidence>
<feature type="domain" description="NAD-dependent epimerase/dehydratase" evidence="2">
    <location>
        <begin position="3"/>
        <end position="220"/>
    </location>
</feature>
<dbReference type="InterPro" id="IPR013549">
    <property type="entry name" value="DUF1731"/>
</dbReference>
<keyword evidence="5" id="KW-1185">Reference proteome</keyword>
<dbReference type="STRING" id="758803.SAMN05421803_11747"/>
<evidence type="ECO:0008006" key="6">
    <source>
        <dbReference type="Google" id="ProtNLM"/>
    </source>
</evidence>
<dbReference type="InterPro" id="IPR001509">
    <property type="entry name" value="Epimerase_deHydtase"/>
</dbReference>
<dbReference type="Proteomes" id="UP000184452">
    <property type="component" value="Unassembled WGS sequence"/>
</dbReference>
<dbReference type="RefSeq" id="WP_073381623.1">
    <property type="nucleotide sequence ID" value="NZ_FQZK01000017.1"/>
</dbReference>
<comment type="similarity">
    <text evidence="1">Belongs to the NAD(P)-dependent epimerase/dehydratase family. SDR39U1 subfamily.</text>
</comment>
<protein>
    <recommendedName>
        <fullName evidence="6">TIGR01777 family protein</fullName>
    </recommendedName>
</protein>
<dbReference type="SUPFAM" id="SSF51735">
    <property type="entry name" value="NAD(P)-binding Rossmann-fold domains"/>
    <property type="match status" value="1"/>
</dbReference>
<evidence type="ECO:0000256" key="1">
    <source>
        <dbReference type="ARBA" id="ARBA00009353"/>
    </source>
</evidence>
<dbReference type="EMBL" id="FQZK01000017">
    <property type="protein sequence ID" value="SHK30160.1"/>
    <property type="molecule type" value="Genomic_DNA"/>
</dbReference>
<dbReference type="NCBIfam" id="TIGR01777">
    <property type="entry name" value="yfcH"/>
    <property type="match status" value="1"/>
</dbReference>
<dbReference type="Gene3D" id="3.40.50.720">
    <property type="entry name" value="NAD(P)-binding Rossmann-like Domain"/>
    <property type="match status" value="1"/>
</dbReference>
<accession>A0A1M6RCN3</accession>
<dbReference type="AlphaFoldDB" id="A0A1M6RCN3"/>
<gene>
    <name evidence="4" type="ORF">SAMN05421803_11747</name>
</gene>
<feature type="domain" description="DUF1731" evidence="3">
    <location>
        <begin position="253"/>
        <end position="300"/>
    </location>
</feature>
<organism evidence="4 5">
    <name type="scientific">Nocardiopsis flavescens</name>
    <dbReference type="NCBI Taxonomy" id="758803"/>
    <lineage>
        <taxon>Bacteria</taxon>
        <taxon>Bacillati</taxon>
        <taxon>Actinomycetota</taxon>
        <taxon>Actinomycetes</taxon>
        <taxon>Streptosporangiales</taxon>
        <taxon>Nocardiopsidaceae</taxon>
        <taxon>Nocardiopsis</taxon>
    </lineage>
</organism>
<dbReference type="Pfam" id="PF01370">
    <property type="entry name" value="Epimerase"/>
    <property type="match status" value="1"/>
</dbReference>
<evidence type="ECO:0000259" key="3">
    <source>
        <dbReference type="Pfam" id="PF08338"/>
    </source>
</evidence>
<proteinExistence type="inferred from homology"/>
<evidence type="ECO:0000313" key="5">
    <source>
        <dbReference type="Proteomes" id="UP000184452"/>
    </source>
</evidence>
<name>A0A1M6RCN3_9ACTN</name>
<dbReference type="InterPro" id="IPR036291">
    <property type="entry name" value="NAD(P)-bd_dom_sf"/>
</dbReference>
<dbReference type="InterPro" id="IPR010099">
    <property type="entry name" value="SDR39U1"/>
</dbReference>
<dbReference type="Pfam" id="PF08338">
    <property type="entry name" value="DUF1731"/>
    <property type="match status" value="1"/>
</dbReference>